<evidence type="ECO:0000313" key="4">
    <source>
        <dbReference type="EMBL" id="MDI1488096.1"/>
    </source>
</evidence>
<protein>
    <recommendedName>
        <fullName evidence="3">Zn(2)-C6 fungal-type domain-containing protein</fullName>
    </recommendedName>
</protein>
<dbReference type="GO" id="GO:0000981">
    <property type="term" value="F:DNA-binding transcription factor activity, RNA polymerase II-specific"/>
    <property type="evidence" value="ECO:0007669"/>
    <property type="project" value="InterPro"/>
</dbReference>
<dbReference type="Proteomes" id="UP001161017">
    <property type="component" value="Unassembled WGS sequence"/>
</dbReference>
<evidence type="ECO:0000256" key="1">
    <source>
        <dbReference type="ARBA" id="ARBA00023242"/>
    </source>
</evidence>
<dbReference type="PROSITE" id="PS00463">
    <property type="entry name" value="ZN2_CY6_FUNGAL_1"/>
    <property type="match status" value="1"/>
</dbReference>
<dbReference type="GO" id="GO:0008270">
    <property type="term" value="F:zinc ion binding"/>
    <property type="evidence" value="ECO:0007669"/>
    <property type="project" value="InterPro"/>
</dbReference>
<dbReference type="EMBL" id="JAPUFD010000007">
    <property type="protein sequence ID" value="MDI1488096.1"/>
    <property type="molecule type" value="Genomic_DNA"/>
</dbReference>
<dbReference type="InterPro" id="IPR036864">
    <property type="entry name" value="Zn2-C6_fun-type_DNA-bd_sf"/>
</dbReference>
<dbReference type="PROSITE" id="PS50048">
    <property type="entry name" value="ZN2_CY6_FUNGAL_2"/>
    <property type="match status" value="1"/>
</dbReference>
<feature type="region of interest" description="Disordered" evidence="2">
    <location>
        <begin position="50"/>
        <end position="124"/>
    </location>
</feature>
<dbReference type="AlphaFoldDB" id="A0AA43QN77"/>
<evidence type="ECO:0000256" key="2">
    <source>
        <dbReference type="SAM" id="MobiDB-lite"/>
    </source>
</evidence>
<proteinExistence type="predicted"/>
<organism evidence="4 5">
    <name type="scientific">Ramalina farinacea</name>
    <dbReference type="NCBI Taxonomy" id="258253"/>
    <lineage>
        <taxon>Eukaryota</taxon>
        <taxon>Fungi</taxon>
        <taxon>Dikarya</taxon>
        <taxon>Ascomycota</taxon>
        <taxon>Pezizomycotina</taxon>
        <taxon>Lecanoromycetes</taxon>
        <taxon>OSLEUM clade</taxon>
        <taxon>Lecanoromycetidae</taxon>
        <taxon>Lecanorales</taxon>
        <taxon>Lecanorineae</taxon>
        <taxon>Ramalinaceae</taxon>
        <taxon>Ramalina</taxon>
    </lineage>
</organism>
<feature type="compositionally biased region" description="Basic and acidic residues" evidence="2">
    <location>
        <begin position="97"/>
        <end position="109"/>
    </location>
</feature>
<dbReference type="Gene3D" id="4.10.240.10">
    <property type="entry name" value="Zn(2)-C6 fungal-type DNA-binding domain"/>
    <property type="match status" value="1"/>
</dbReference>
<feature type="compositionally biased region" description="Polar residues" evidence="2">
    <location>
        <begin position="63"/>
        <end position="94"/>
    </location>
</feature>
<keyword evidence="5" id="KW-1185">Reference proteome</keyword>
<dbReference type="InterPro" id="IPR001138">
    <property type="entry name" value="Zn2Cys6_DnaBD"/>
</dbReference>
<gene>
    <name evidence="4" type="ORF">OHK93_007370</name>
</gene>
<dbReference type="Pfam" id="PF00172">
    <property type="entry name" value="Zn_clus"/>
    <property type="match status" value="1"/>
</dbReference>
<reference evidence="4" key="1">
    <citation type="journal article" date="2023" name="Genome Biol. Evol.">
        <title>First Whole Genome Sequence and Flow Cytometry Genome Size Data for the Lichen-Forming Fungus Ramalina farinacea (Ascomycota).</title>
        <authorList>
            <person name="Llewellyn T."/>
            <person name="Mian S."/>
            <person name="Hill R."/>
            <person name="Leitch I.J."/>
            <person name="Gaya E."/>
        </authorList>
    </citation>
    <scope>NUCLEOTIDE SEQUENCE</scope>
    <source>
        <strain evidence="4">LIQ254RAFAR</strain>
    </source>
</reference>
<comment type="caution">
    <text evidence="4">The sequence shown here is derived from an EMBL/GenBank/DDBJ whole genome shotgun (WGS) entry which is preliminary data.</text>
</comment>
<feature type="compositionally biased region" description="Polar residues" evidence="2">
    <location>
        <begin position="111"/>
        <end position="122"/>
    </location>
</feature>
<evidence type="ECO:0000313" key="5">
    <source>
        <dbReference type="Proteomes" id="UP001161017"/>
    </source>
</evidence>
<dbReference type="SUPFAM" id="SSF57701">
    <property type="entry name" value="Zn2/Cys6 DNA-binding domain"/>
    <property type="match status" value="1"/>
</dbReference>
<sequence>MNPQDTAGSVDGQESKRLACDRCRGQKLKCVRTESSGTCQRCRTAKTSCSFGRPLPSGRPPNVRTSAQDPGVDNRSSVTATYRRNESASSNLSLEPQPDHRSDRPDYQRRTLPNQAIDNSFTDRAWSQPVNHNLDDEDFFSVLNDDAVMGDLNASTFGTWSTGADKNMEDALPRQPMEQPSDDRRSLAHLNNSEFPVASAESRIGSHRQRSDLMNHTGIDRRQVNEYSSGPSRPAAQSMIPALGKYGDLPSTQHQPALMQKLMQIGSLMYELQSIYSPEEHSGRPANISSDAFPIELAGKVLQVASDFLKNLRFFYSDDVSSSSSSSSSDLRRRRSSVLDFGGAEGNNYHRAAGPFSDAISRPSSVYTSSSSSHAPTDWSSRRVMAAAKPTTLQLIANYMSLLQLYLLLYNAVYDYTRFTEADFRQSQPIWENLSIGDAPLYQFVDIQIKMVLQVAARLLEDIEATLGLPENCRVSKKSVVEGSGILGMNVTAHFIEMCMSEVTTAPEPGRGTVVRLRDIMSSLTSMLDGPICC</sequence>
<keyword evidence="1" id="KW-0539">Nucleus</keyword>
<dbReference type="CDD" id="cd00067">
    <property type="entry name" value="GAL4"/>
    <property type="match status" value="1"/>
</dbReference>
<feature type="region of interest" description="Disordered" evidence="2">
    <location>
        <begin position="161"/>
        <end position="184"/>
    </location>
</feature>
<evidence type="ECO:0000259" key="3">
    <source>
        <dbReference type="PROSITE" id="PS50048"/>
    </source>
</evidence>
<accession>A0AA43QN77</accession>
<name>A0AA43QN77_9LECA</name>
<feature type="domain" description="Zn(2)-C6 fungal-type" evidence="3">
    <location>
        <begin position="19"/>
        <end position="51"/>
    </location>
</feature>
<dbReference type="SMART" id="SM00066">
    <property type="entry name" value="GAL4"/>
    <property type="match status" value="1"/>
</dbReference>